<dbReference type="SMART" id="SM00862">
    <property type="entry name" value="Trans_reg_C"/>
    <property type="match status" value="1"/>
</dbReference>
<dbReference type="Gene3D" id="1.25.40.10">
    <property type="entry name" value="Tetratricopeptide repeat domain"/>
    <property type="match status" value="1"/>
</dbReference>
<keyword evidence="4 6" id="KW-0238">DNA-binding</keyword>
<dbReference type="InterPro" id="IPR000253">
    <property type="entry name" value="FHA_dom"/>
</dbReference>
<dbReference type="PANTHER" id="PTHR35807:SF1">
    <property type="entry name" value="TRANSCRIPTIONAL REGULATOR REDD"/>
    <property type="match status" value="1"/>
</dbReference>
<dbReference type="OrthoDB" id="4336084at2"/>
<dbReference type="Pfam" id="PF00498">
    <property type="entry name" value="FHA"/>
    <property type="match status" value="1"/>
</dbReference>
<dbReference type="Gene3D" id="2.60.200.20">
    <property type="match status" value="1"/>
</dbReference>
<keyword evidence="3" id="KW-0805">Transcription regulation</keyword>
<evidence type="ECO:0000256" key="2">
    <source>
        <dbReference type="ARBA" id="ARBA00022553"/>
    </source>
</evidence>
<dbReference type="STRING" id="1682113.A7U43_09085"/>
<dbReference type="SUPFAM" id="SSF49879">
    <property type="entry name" value="SMAD/FHA domain"/>
    <property type="match status" value="1"/>
</dbReference>
<dbReference type="KEGG" id="madi:A7U43_09085"/>
<dbReference type="InterPro" id="IPR008984">
    <property type="entry name" value="SMAD_FHA_dom_sf"/>
</dbReference>
<dbReference type="PROSITE" id="PS50006">
    <property type="entry name" value="FHA_DOMAIN"/>
    <property type="match status" value="1"/>
</dbReference>
<feature type="domain" description="FHA" evidence="7">
    <location>
        <begin position="309"/>
        <end position="358"/>
    </location>
</feature>
<evidence type="ECO:0000313" key="9">
    <source>
        <dbReference type="EMBL" id="ANE79459.1"/>
    </source>
</evidence>
<evidence type="ECO:0000313" key="10">
    <source>
        <dbReference type="Proteomes" id="UP000077143"/>
    </source>
</evidence>
<comment type="similarity">
    <text evidence="1">Belongs to the AfsR/DnrI/RedD regulatory family.</text>
</comment>
<dbReference type="FunFam" id="1.25.40.10:FF:000222">
    <property type="entry name" value="SARP family transcriptional regulator"/>
    <property type="match status" value="1"/>
</dbReference>
<dbReference type="AlphaFoldDB" id="A0A172UJR2"/>
<dbReference type="InterPro" id="IPR005158">
    <property type="entry name" value="BTAD"/>
</dbReference>
<proteinExistence type="inferred from homology"/>
<dbReference type="Gene3D" id="1.10.10.10">
    <property type="entry name" value="Winged helix-like DNA-binding domain superfamily/Winged helix DNA-binding domain"/>
    <property type="match status" value="1"/>
</dbReference>
<dbReference type="SUPFAM" id="SSF48452">
    <property type="entry name" value="TPR-like"/>
    <property type="match status" value="1"/>
</dbReference>
<dbReference type="GO" id="GO:0003677">
    <property type="term" value="F:DNA binding"/>
    <property type="evidence" value="ECO:0007669"/>
    <property type="project" value="UniProtKB-UniRule"/>
</dbReference>
<evidence type="ECO:0000256" key="6">
    <source>
        <dbReference type="PROSITE-ProRule" id="PRU01091"/>
    </source>
</evidence>
<dbReference type="SMART" id="SM00240">
    <property type="entry name" value="FHA"/>
    <property type="match status" value="1"/>
</dbReference>
<protein>
    <submittedName>
        <fullName evidence="9">Regulator</fullName>
    </submittedName>
</protein>
<dbReference type="InterPro" id="IPR001867">
    <property type="entry name" value="OmpR/PhoB-type_DNA-bd"/>
</dbReference>
<keyword evidence="5" id="KW-0804">Transcription</keyword>
<dbReference type="SMART" id="SM01043">
    <property type="entry name" value="BTAD"/>
    <property type="match status" value="1"/>
</dbReference>
<dbReference type="PANTHER" id="PTHR35807">
    <property type="entry name" value="TRANSCRIPTIONAL REGULATOR REDD-RELATED"/>
    <property type="match status" value="1"/>
</dbReference>
<evidence type="ECO:0000256" key="5">
    <source>
        <dbReference type="ARBA" id="ARBA00023163"/>
    </source>
</evidence>
<dbReference type="InterPro" id="IPR011990">
    <property type="entry name" value="TPR-like_helical_dom_sf"/>
</dbReference>
<keyword evidence="10" id="KW-1185">Reference proteome</keyword>
<dbReference type="InterPro" id="IPR016032">
    <property type="entry name" value="Sig_transdc_resp-reg_C-effctor"/>
</dbReference>
<name>A0A172UJR2_9MYCO</name>
<dbReference type="FunFam" id="1.10.10.10:FF:000528">
    <property type="entry name" value="Transcriptional regulatory protein EmbR"/>
    <property type="match status" value="1"/>
</dbReference>
<evidence type="ECO:0000256" key="1">
    <source>
        <dbReference type="ARBA" id="ARBA00005820"/>
    </source>
</evidence>
<evidence type="ECO:0000259" key="7">
    <source>
        <dbReference type="PROSITE" id="PS50006"/>
    </source>
</evidence>
<organism evidence="9 10">
    <name type="scientific">Mycobacterium adipatum</name>
    <dbReference type="NCBI Taxonomy" id="1682113"/>
    <lineage>
        <taxon>Bacteria</taxon>
        <taxon>Bacillati</taxon>
        <taxon>Actinomycetota</taxon>
        <taxon>Actinomycetes</taxon>
        <taxon>Mycobacteriales</taxon>
        <taxon>Mycobacteriaceae</taxon>
        <taxon>Mycobacterium</taxon>
    </lineage>
</organism>
<evidence type="ECO:0000256" key="3">
    <source>
        <dbReference type="ARBA" id="ARBA00023015"/>
    </source>
</evidence>
<dbReference type="CDD" id="cd15831">
    <property type="entry name" value="BTAD"/>
    <property type="match status" value="1"/>
</dbReference>
<dbReference type="InterPro" id="IPR051677">
    <property type="entry name" value="AfsR-DnrI-RedD_regulator"/>
</dbReference>
<feature type="domain" description="OmpR/PhoB-type" evidence="8">
    <location>
        <begin position="5"/>
        <end position="108"/>
    </location>
</feature>
<evidence type="ECO:0000259" key="8">
    <source>
        <dbReference type="PROSITE" id="PS51755"/>
    </source>
</evidence>
<dbReference type="SUPFAM" id="SSF46894">
    <property type="entry name" value="C-terminal effector domain of the bipartite response regulators"/>
    <property type="match status" value="1"/>
</dbReference>
<dbReference type="Proteomes" id="UP000077143">
    <property type="component" value="Chromosome"/>
</dbReference>
<dbReference type="CDD" id="cd00060">
    <property type="entry name" value="FHA"/>
    <property type="match status" value="1"/>
</dbReference>
<sequence length="385" mass="41389">MVSHERRTSVSGGADFGVLGPLQLCINGAPVALGTPKQRAVLAMLVMSRNRPVSSDALVGAAWEQFPPPEPKASLHAYISNLRKLISGGGADGRMILASAPPGYRLTVTDDGCDLGRFVTAKNAGVQAAAANQFEQASSHLAAALAQWRGPVLDDLRDFEFVGPFATALVEDKVVAHTAHAEAEIACNRGHAVIGTLESLVTQYPYREPLWAQLITAYYVSERQSDALEAYQRLRRTLAEDLGIDPGPTVRALSERILRQEPINTRQAARTTAVHKINIDMRTATGAQSAPAQMRSASGRIYPLLSAATRIGRLPDNDIVLDDVSVSRHHAVIVDTGTSYVITDLRSANGIEVAGQRIRGTATLTSGDRVRVCDHEFVFEIVAAR</sequence>
<reference evidence="9 10" key="1">
    <citation type="submission" date="2016-05" db="EMBL/GenBank/DDBJ databases">
        <title>Complete genome sequence of a phthalic acid esters degrading Mycobacterium sp. YC-RL4.</title>
        <authorList>
            <person name="Ren L."/>
            <person name="Fan S."/>
            <person name="Ruth N."/>
            <person name="Jia Y."/>
            <person name="Wang J."/>
            <person name="Qiao C."/>
        </authorList>
    </citation>
    <scope>NUCLEOTIDE SEQUENCE [LARGE SCALE GENOMIC DNA]</scope>
    <source>
        <strain evidence="9 10">YC-RL4</strain>
    </source>
</reference>
<keyword evidence="2" id="KW-0597">Phosphoprotein</keyword>
<gene>
    <name evidence="9" type="ORF">A7U43_09085</name>
</gene>
<dbReference type="Pfam" id="PF00486">
    <property type="entry name" value="Trans_reg_C"/>
    <property type="match status" value="1"/>
</dbReference>
<dbReference type="GO" id="GO:0006355">
    <property type="term" value="P:regulation of DNA-templated transcription"/>
    <property type="evidence" value="ECO:0007669"/>
    <property type="project" value="InterPro"/>
</dbReference>
<dbReference type="Pfam" id="PF03704">
    <property type="entry name" value="BTAD"/>
    <property type="match status" value="1"/>
</dbReference>
<accession>A0A172UJR2</accession>
<dbReference type="GO" id="GO:0000160">
    <property type="term" value="P:phosphorelay signal transduction system"/>
    <property type="evidence" value="ECO:0007669"/>
    <property type="project" value="InterPro"/>
</dbReference>
<dbReference type="EMBL" id="CP015596">
    <property type="protein sequence ID" value="ANE79459.1"/>
    <property type="molecule type" value="Genomic_DNA"/>
</dbReference>
<evidence type="ECO:0000256" key="4">
    <source>
        <dbReference type="ARBA" id="ARBA00023125"/>
    </source>
</evidence>
<feature type="DNA-binding region" description="OmpR/PhoB-type" evidence="6">
    <location>
        <begin position="5"/>
        <end position="108"/>
    </location>
</feature>
<dbReference type="PROSITE" id="PS51755">
    <property type="entry name" value="OMPR_PHOB"/>
    <property type="match status" value="1"/>
</dbReference>
<dbReference type="InterPro" id="IPR036388">
    <property type="entry name" value="WH-like_DNA-bd_sf"/>
</dbReference>